<dbReference type="AlphaFoldDB" id="A0A1E5L666"/>
<dbReference type="PANTHER" id="PTHR43155:SF1">
    <property type="entry name" value="3'3'-CGAMP-SPECIFIC PHOSPHODIESTERASE 1"/>
    <property type="match status" value="1"/>
</dbReference>
<dbReference type="SMART" id="SM00471">
    <property type="entry name" value="HDc"/>
    <property type="match status" value="2"/>
</dbReference>
<reference evidence="3 4" key="1">
    <citation type="submission" date="2016-09" db="EMBL/GenBank/DDBJ databases">
        <title>Desulfuribacillus arsenicus sp. nov., an obligately anaerobic, dissimilatory arsenic- and antimonate-reducing bacterium isolated from anoxic sediments.</title>
        <authorList>
            <person name="Abin C.A."/>
            <person name="Hollibaugh J.T."/>
        </authorList>
    </citation>
    <scope>NUCLEOTIDE SEQUENCE [LARGE SCALE GENOMIC DNA]</scope>
    <source>
        <strain evidence="3 4">MLFW-2</strain>
    </source>
</reference>
<proteinExistence type="predicted"/>
<dbReference type="InterPro" id="IPR006674">
    <property type="entry name" value="HD_domain"/>
</dbReference>
<dbReference type="STRING" id="1390249.BHU72_02290"/>
<feature type="domain" description="HD-GYP" evidence="2">
    <location>
        <begin position="213"/>
        <end position="409"/>
    </location>
</feature>
<dbReference type="OrthoDB" id="9759601at2"/>
<dbReference type="PROSITE" id="PS51831">
    <property type="entry name" value="HD"/>
    <property type="match status" value="1"/>
</dbReference>
<dbReference type="InterPro" id="IPR037522">
    <property type="entry name" value="HD_GYP_dom"/>
</dbReference>
<accession>A0A1E5L666</accession>
<evidence type="ECO:0000313" key="3">
    <source>
        <dbReference type="EMBL" id="OEH85647.1"/>
    </source>
</evidence>
<organism evidence="3 4">
    <name type="scientific">Desulfuribacillus stibiiarsenatis</name>
    <dbReference type="NCBI Taxonomy" id="1390249"/>
    <lineage>
        <taxon>Bacteria</taxon>
        <taxon>Bacillati</taxon>
        <taxon>Bacillota</taxon>
        <taxon>Desulfuribacillia</taxon>
        <taxon>Desulfuribacillales</taxon>
        <taxon>Desulfuribacillaceae</taxon>
        <taxon>Desulfuribacillus</taxon>
    </lineage>
</organism>
<evidence type="ECO:0000259" key="2">
    <source>
        <dbReference type="PROSITE" id="PS51832"/>
    </source>
</evidence>
<dbReference type="EMBL" id="MJAT01000012">
    <property type="protein sequence ID" value="OEH85647.1"/>
    <property type="molecule type" value="Genomic_DNA"/>
</dbReference>
<evidence type="ECO:0000313" key="4">
    <source>
        <dbReference type="Proteomes" id="UP000095255"/>
    </source>
</evidence>
<keyword evidence="4" id="KW-1185">Reference proteome</keyword>
<name>A0A1E5L666_9FIRM</name>
<evidence type="ECO:0008006" key="5">
    <source>
        <dbReference type="Google" id="ProtNLM"/>
    </source>
</evidence>
<comment type="caution">
    <text evidence="3">The sequence shown here is derived from an EMBL/GenBank/DDBJ whole genome shotgun (WGS) entry which is preliminary data.</text>
</comment>
<dbReference type="Pfam" id="PF13487">
    <property type="entry name" value="HD_5"/>
    <property type="match status" value="2"/>
</dbReference>
<dbReference type="RefSeq" id="WP_069701731.1">
    <property type="nucleotide sequence ID" value="NZ_MJAT01000012.1"/>
</dbReference>
<feature type="domain" description="HD" evidence="1">
    <location>
        <begin position="235"/>
        <end position="357"/>
    </location>
</feature>
<dbReference type="InterPro" id="IPR003607">
    <property type="entry name" value="HD/PDEase_dom"/>
</dbReference>
<dbReference type="PROSITE" id="PS51832">
    <property type="entry name" value="HD_GYP"/>
    <property type="match status" value="2"/>
</dbReference>
<dbReference type="Gene3D" id="1.10.3210.10">
    <property type="entry name" value="Hypothetical protein af1432"/>
    <property type="match status" value="2"/>
</dbReference>
<evidence type="ECO:0000259" key="1">
    <source>
        <dbReference type="PROSITE" id="PS51831"/>
    </source>
</evidence>
<feature type="domain" description="HD-GYP" evidence="2">
    <location>
        <begin position="12"/>
        <end position="197"/>
    </location>
</feature>
<protein>
    <recommendedName>
        <fullName evidence="5">HD-GYP domain-containing protein</fullName>
    </recommendedName>
</protein>
<dbReference type="CDD" id="cd00077">
    <property type="entry name" value="HDc"/>
    <property type="match status" value="2"/>
</dbReference>
<dbReference type="SUPFAM" id="SSF109604">
    <property type="entry name" value="HD-domain/PDEase-like"/>
    <property type="match status" value="2"/>
</dbReference>
<gene>
    <name evidence="3" type="ORF">BHU72_02290</name>
</gene>
<dbReference type="Proteomes" id="UP000095255">
    <property type="component" value="Unassembled WGS sequence"/>
</dbReference>
<sequence>MIGCEDTGTFTLKLKLAEIIDAFSLALDLAEEKQLGHARRTASIALLIAMHYGVKGYELNNIYYTAMLHDIGLSEPLGTITATEQASVVRGHAISGSKIVANIPYLENISPFVKYHHERWDGKGEPEGLRGKLIPLVSRIINVADSIEMFVNTKGRDTYSLQNYLQAEAGRRYDPELCKIAYELVQYNEFYETMSHPIALLEDLRPQDQVDVDNAGLLLIGNGLAQVVDNKSSYTANHSIEVAQFSVELGRHLGFKGERLHKLEVAALLHDVGKLGIPTKILHKTSGLTEAEFQQITFHPYYTEIILSQVKGFSEICSWASLHHEKLDGTGYHRQYVAEQIPIEARLIAIADVFQALKADRPYRAGLPYEKIMIIMQEMADKLHLDPEFYAEFTSIAPSLMENNSVKNTYSL</sequence>
<dbReference type="PANTHER" id="PTHR43155">
    <property type="entry name" value="CYCLIC DI-GMP PHOSPHODIESTERASE PA4108-RELATED"/>
    <property type="match status" value="1"/>
</dbReference>